<evidence type="ECO:0000313" key="2">
    <source>
        <dbReference type="Proteomes" id="UP000004679"/>
    </source>
</evidence>
<dbReference type="HOGENOM" id="CLU_076352_3_1_6"/>
<gene>
    <name evidence="1" type="ORF">MDMS009_2546</name>
</gene>
<dbReference type="InterPro" id="IPR011009">
    <property type="entry name" value="Kinase-like_dom_sf"/>
</dbReference>
<dbReference type="RefSeq" id="WP_008291942.1">
    <property type="nucleotide sequence ID" value="NZ_GG657904.1"/>
</dbReference>
<protein>
    <recommendedName>
        <fullName evidence="3">PhoP regulatory network protein YrbL</fullName>
    </recommendedName>
</protein>
<dbReference type="AlphaFoldDB" id="C0N8T1"/>
<proteinExistence type="predicted"/>
<evidence type="ECO:0000313" key="1">
    <source>
        <dbReference type="EMBL" id="EEF78802.1"/>
    </source>
</evidence>
<sequence length="197" mass="22842">MLQLTREKLIGKGWHRECYEHPDDRDLCIKVVVNGNNAETNREQAYYRYLTQHLTDWRAVPRFHGNVETNLGQGAVFDLVYDSDGQVSRTLGYYLESPERFLKNKTALNSALAQLKQYQLQHNVLTMSLKPNNLLIQRNDDGAFSAHIIDNLGNADWIPLANYFSWFGSAKIERKWSRFHKLLGQTYPHLGNDLQAF</sequence>
<dbReference type="EMBL" id="GG657904">
    <property type="protein sequence ID" value="EEF78802.1"/>
    <property type="molecule type" value="Genomic_DNA"/>
</dbReference>
<organism evidence="1 2">
    <name type="scientific">Methylophaga thiooxydans DMS010</name>
    <dbReference type="NCBI Taxonomy" id="637616"/>
    <lineage>
        <taxon>Bacteria</taxon>
        <taxon>Pseudomonadati</taxon>
        <taxon>Pseudomonadota</taxon>
        <taxon>Gammaproteobacteria</taxon>
        <taxon>Thiotrichales</taxon>
        <taxon>Piscirickettsiaceae</taxon>
        <taxon>Methylophaga</taxon>
    </lineage>
</organism>
<evidence type="ECO:0008006" key="3">
    <source>
        <dbReference type="Google" id="ProtNLM"/>
    </source>
</evidence>
<dbReference type="InterPro" id="IPR019647">
    <property type="entry name" value="PhoP_reg_network_YrbL"/>
</dbReference>
<dbReference type="Pfam" id="PF10707">
    <property type="entry name" value="YrbL-PhoP_reg"/>
    <property type="match status" value="1"/>
</dbReference>
<reference evidence="1 2" key="1">
    <citation type="journal article" date="2011" name="J. Bacteriol.">
        <title>Draft genome sequence of the chemolithoheterotrophic, halophilic methylotroph Methylophaga thiooxydans DMS010.</title>
        <authorList>
            <person name="Boden R."/>
            <person name="Ferriera S."/>
            <person name="Johnson J."/>
            <person name="Kelly D.P."/>
            <person name="Murrell J.C."/>
            <person name="Schafer H."/>
        </authorList>
    </citation>
    <scope>NUCLEOTIDE SEQUENCE [LARGE SCALE GENOMIC DNA]</scope>
    <source>
        <strain evidence="1 2">DMS010</strain>
    </source>
</reference>
<name>C0N8T1_9GAMM</name>
<dbReference type="SUPFAM" id="SSF56112">
    <property type="entry name" value="Protein kinase-like (PK-like)"/>
    <property type="match status" value="1"/>
</dbReference>
<accession>C0N8T1</accession>
<dbReference type="Proteomes" id="UP000004679">
    <property type="component" value="Unassembled WGS sequence"/>
</dbReference>
<keyword evidence="2" id="KW-1185">Reference proteome</keyword>